<keyword evidence="9" id="KW-0732">Signal</keyword>
<evidence type="ECO:0000256" key="6">
    <source>
        <dbReference type="ARBA" id="ARBA00023295"/>
    </source>
</evidence>
<comment type="similarity">
    <text evidence="2 8">Belongs to the glycosyl hydrolase 28 family.</text>
</comment>
<dbReference type="SMART" id="SM00710">
    <property type="entry name" value="PbH1"/>
    <property type="match status" value="5"/>
</dbReference>
<keyword evidence="5 8" id="KW-0378">Hydrolase</keyword>
<evidence type="ECO:0000313" key="10">
    <source>
        <dbReference type="EMBL" id="KAL0336126.1"/>
    </source>
</evidence>
<evidence type="ECO:0000256" key="2">
    <source>
        <dbReference type="ARBA" id="ARBA00008834"/>
    </source>
</evidence>
<dbReference type="PANTHER" id="PTHR31375">
    <property type="match status" value="1"/>
</dbReference>
<dbReference type="InterPro" id="IPR012334">
    <property type="entry name" value="Pectin_lyas_fold"/>
</dbReference>
<dbReference type="GO" id="GO:0004650">
    <property type="term" value="F:polygalacturonase activity"/>
    <property type="evidence" value="ECO:0007669"/>
    <property type="project" value="InterPro"/>
</dbReference>
<evidence type="ECO:0000256" key="8">
    <source>
        <dbReference type="RuleBase" id="RU361169"/>
    </source>
</evidence>
<dbReference type="SUPFAM" id="SSF51126">
    <property type="entry name" value="Pectin lyase-like"/>
    <property type="match status" value="1"/>
</dbReference>
<comment type="subcellular location">
    <subcellularLocation>
        <location evidence="1">Secreted</location>
        <location evidence="1">Cell wall</location>
    </subcellularLocation>
</comment>
<keyword evidence="4" id="KW-0964">Secreted</keyword>
<name>A0AAW2N0C1_SESRA</name>
<evidence type="ECO:0000256" key="3">
    <source>
        <dbReference type="ARBA" id="ARBA00022512"/>
    </source>
</evidence>
<reference evidence="10" key="1">
    <citation type="submission" date="2020-06" db="EMBL/GenBank/DDBJ databases">
        <authorList>
            <person name="Li T."/>
            <person name="Hu X."/>
            <person name="Zhang T."/>
            <person name="Song X."/>
            <person name="Zhang H."/>
            <person name="Dai N."/>
            <person name="Sheng W."/>
            <person name="Hou X."/>
            <person name="Wei L."/>
        </authorList>
    </citation>
    <scope>NUCLEOTIDE SEQUENCE</scope>
    <source>
        <strain evidence="10">G02</strain>
        <tissue evidence="10">Leaf</tissue>
    </source>
</reference>
<evidence type="ECO:0000256" key="5">
    <source>
        <dbReference type="ARBA" id="ARBA00022801"/>
    </source>
</evidence>
<feature type="signal peptide" evidence="9">
    <location>
        <begin position="1"/>
        <end position="29"/>
    </location>
</feature>
<dbReference type="InterPro" id="IPR011050">
    <property type="entry name" value="Pectin_lyase_fold/virulence"/>
</dbReference>
<dbReference type="EMBL" id="JACGWJ010000021">
    <property type="protein sequence ID" value="KAL0336126.1"/>
    <property type="molecule type" value="Genomic_DNA"/>
</dbReference>
<feature type="chain" id="PRO_5043643571" evidence="9">
    <location>
        <begin position="30"/>
        <end position="400"/>
    </location>
</feature>
<dbReference type="InterPro" id="IPR000743">
    <property type="entry name" value="Glyco_hydro_28"/>
</dbReference>
<evidence type="ECO:0000256" key="7">
    <source>
        <dbReference type="ARBA" id="ARBA00023316"/>
    </source>
</evidence>
<dbReference type="AlphaFoldDB" id="A0AAW2N0C1"/>
<dbReference type="InterPro" id="IPR006626">
    <property type="entry name" value="PbH1"/>
</dbReference>
<dbReference type="GO" id="GO:0005975">
    <property type="term" value="P:carbohydrate metabolic process"/>
    <property type="evidence" value="ECO:0007669"/>
    <property type="project" value="InterPro"/>
</dbReference>
<dbReference type="GO" id="GO:0071555">
    <property type="term" value="P:cell wall organization"/>
    <property type="evidence" value="ECO:0007669"/>
    <property type="project" value="UniProtKB-KW"/>
</dbReference>
<evidence type="ECO:0000256" key="9">
    <source>
        <dbReference type="SAM" id="SignalP"/>
    </source>
</evidence>
<proteinExistence type="inferred from homology"/>
<dbReference type="Pfam" id="PF00295">
    <property type="entry name" value="Glyco_hydro_28"/>
    <property type="match status" value="1"/>
</dbReference>
<sequence length="400" mass="41638">MTIPAGTRLIVQVLGICIACFLTINGVESSPSSDAVFNIFNYGAKAEPKFDNALAIIKAWKAACESSGPAKVVIPAGDFMAGEVVFSGPCKAPTTTVEIQGHLLANIDPSTYTSGAWIMVQTVDNVVLTGGGIINGEGKFDWKYADGVSPLAVSLLFQEVGNSKAHNLKLVDSMGFHIEVMGSHDIDLRNLTITAPGDSPYTDGVHLTNSINVNVTDSVIATGDDCVSIGHGNQNIIVARITCGPGHGICVGNLGKHADEKNLKGVTVSNCILTGTTNGARIKTYHDSPQITASDIVFQDIQMNNVQNPIMIDQHYNSTATTAQSKVKISNARFVNIKGTSASAVAVSLNCSSAVPCEGIELADIDLKPAGSTGPLTSACSNAKTVLKGTQNPPGPANCV</sequence>
<dbReference type="FunFam" id="2.160.20.10:FF:000004">
    <property type="entry name" value="Pectin lyase-like superfamily protein"/>
    <property type="match status" value="1"/>
</dbReference>
<reference evidence="10" key="2">
    <citation type="journal article" date="2024" name="Plant">
        <title>Genomic evolution and insights into agronomic trait innovations of Sesamum species.</title>
        <authorList>
            <person name="Miao H."/>
            <person name="Wang L."/>
            <person name="Qu L."/>
            <person name="Liu H."/>
            <person name="Sun Y."/>
            <person name="Le M."/>
            <person name="Wang Q."/>
            <person name="Wei S."/>
            <person name="Zheng Y."/>
            <person name="Lin W."/>
            <person name="Duan Y."/>
            <person name="Cao H."/>
            <person name="Xiong S."/>
            <person name="Wang X."/>
            <person name="Wei L."/>
            <person name="Li C."/>
            <person name="Ma Q."/>
            <person name="Ju M."/>
            <person name="Zhao R."/>
            <person name="Li G."/>
            <person name="Mu C."/>
            <person name="Tian Q."/>
            <person name="Mei H."/>
            <person name="Zhang T."/>
            <person name="Gao T."/>
            <person name="Zhang H."/>
        </authorList>
    </citation>
    <scope>NUCLEOTIDE SEQUENCE</scope>
    <source>
        <strain evidence="10">G02</strain>
    </source>
</reference>
<accession>A0AAW2N0C1</accession>
<dbReference type="Gene3D" id="2.160.20.10">
    <property type="entry name" value="Single-stranded right-handed beta-helix, Pectin lyase-like"/>
    <property type="match status" value="1"/>
</dbReference>
<keyword evidence="7" id="KW-0961">Cell wall biogenesis/degradation</keyword>
<keyword evidence="3" id="KW-0134">Cell wall</keyword>
<evidence type="ECO:0000256" key="1">
    <source>
        <dbReference type="ARBA" id="ARBA00004191"/>
    </source>
</evidence>
<organism evidence="10">
    <name type="scientific">Sesamum radiatum</name>
    <name type="common">Black benniseed</name>
    <dbReference type="NCBI Taxonomy" id="300843"/>
    <lineage>
        <taxon>Eukaryota</taxon>
        <taxon>Viridiplantae</taxon>
        <taxon>Streptophyta</taxon>
        <taxon>Embryophyta</taxon>
        <taxon>Tracheophyta</taxon>
        <taxon>Spermatophyta</taxon>
        <taxon>Magnoliopsida</taxon>
        <taxon>eudicotyledons</taxon>
        <taxon>Gunneridae</taxon>
        <taxon>Pentapetalae</taxon>
        <taxon>asterids</taxon>
        <taxon>lamiids</taxon>
        <taxon>Lamiales</taxon>
        <taxon>Pedaliaceae</taxon>
        <taxon>Sesamum</taxon>
    </lineage>
</organism>
<keyword evidence="6 8" id="KW-0326">Glycosidase</keyword>
<comment type="caution">
    <text evidence="10">The sequence shown here is derived from an EMBL/GenBank/DDBJ whole genome shotgun (WGS) entry which is preliminary data.</text>
</comment>
<gene>
    <name evidence="10" type="ORF">Sradi_4824500</name>
</gene>
<protein>
    <submittedName>
        <fullName evidence="10">Exopolygalacturonase</fullName>
    </submittedName>
</protein>
<evidence type="ECO:0000256" key="4">
    <source>
        <dbReference type="ARBA" id="ARBA00022525"/>
    </source>
</evidence>